<protein>
    <submittedName>
        <fullName evidence="1">Uncharacterized protein</fullName>
    </submittedName>
</protein>
<evidence type="ECO:0000313" key="2">
    <source>
        <dbReference type="Proteomes" id="UP001241110"/>
    </source>
</evidence>
<dbReference type="AlphaFoldDB" id="A0AAE3QNZ1"/>
<dbReference type="Proteomes" id="UP001241110">
    <property type="component" value="Unassembled WGS sequence"/>
</dbReference>
<proteinExistence type="predicted"/>
<dbReference type="RefSeq" id="WP_313980999.1">
    <property type="nucleotide sequence ID" value="NZ_JASJOS010000007.1"/>
</dbReference>
<sequence length="145" mass="16804">MNANKDIQSLIEENPALALWQFVVRENLLQVRRVSFIIDPQHPVVLNQLPEMVAANQMMQLFLSAGELHPLIPVAEKQERNQDEIYFMGIAFLLALARINKNSDLVSGLEEELQKYTNGSWKCFLQQCIEDYVIYYTKYVGENKQ</sequence>
<reference evidence="1" key="1">
    <citation type="submission" date="2023-05" db="EMBL/GenBank/DDBJ databases">
        <authorList>
            <person name="Zhang X."/>
        </authorList>
    </citation>
    <scope>NUCLEOTIDE SEQUENCE</scope>
    <source>
        <strain evidence="1">YF14B1</strain>
    </source>
</reference>
<organism evidence="1 2">
    <name type="scientific">Xanthocytophaga flava</name>
    <dbReference type="NCBI Taxonomy" id="3048013"/>
    <lineage>
        <taxon>Bacteria</taxon>
        <taxon>Pseudomonadati</taxon>
        <taxon>Bacteroidota</taxon>
        <taxon>Cytophagia</taxon>
        <taxon>Cytophagales</taxon>
        <taxon>Rhodocytophagaceae</taxon>
        <taxon>Xanthocytophaga</taxon>
    </lineage>
</organism>
<evidence type="ECO:0000313" key="1">
    <source>
        <dbReference type="EMBL" id="MDJ1482196.1"/>
    </source>
</evidence>
<gene>
    <name evidence="1" type="ORF">QNI16_16955</name>
</gene>
<name>A0AAE3QNZ1_9BACT</name>
<dbReference type="EMBL" id="JASJOS010000007">
    <property type="protein sequence ID" value="MDJ1482196.1"/>
    <property type="molecule type" value="Genomic_DNA"/>
</dbReference>
<comment type="caution">
    <text evidence="1">The sequence shown here is derived from an EMBL/GenBank/DDBJ whole genome shotgun (WGS) entry which is preliminary data.</text>
</comment>
<accession>A0AAE3QNZ1</accession>